<name>A0A838CRA6_9BACI</name>
<evidence type="ECO:0000256" key="11">
    <source>
        <dbReference type="ARBA" id="ARBA00023288"/>
    </source>
</evidence>
<dbReference type="EMBL" id="JACEFG010000001">
    <property type="protein sequence ID" value="MBA2174491.1"/>
    <property type="molecule type" value="Genomic_DNA"/>
</dbReference>
<dbReference type="FunFam" id="3.90.76.10:FF:000001">
    <property type="entry name" value="Oligopeptide ABC transporter substrate-binding protein"/>
    <property type="match status" value="1"/>
</dbReference>
<evidence type="ECO:0000256" key="7">
    <source>
        <dbReference type="ARBA" id="ARBA00022856"/>
    </source>
</evidence>
<dbReference type="Gene3D" id="3.40.190.10">
    <property type="entry name" value="Periplasmic binding protein-like II"/>
    <property type="match status" value="1"/>
</dbReference>
<dbReference type="Pfam" id="PF00496">
    <property type="entry name" value="SBP_bac_5"/>
    <property type="match status" value="1"/>
</dbReference>
<keyword evidence="6" id="KW-0574">Periplasm</keyword>
<evidence type="ECO:0000256" key="1">
    <source>
        <dbReference type="ARBA" id="ARBA00004193"/>
    </source>
</evidence>
<dbReference type="InterPro" id="IPR000914">
    <property type="entry name" value="SBP_5_dom"/>
</dbReference>
<dbReference type="InterPro" id="IPR030678">
    <property type="entry name" value="Peptide/Ni-bd"/>
</dbReference>
<dbReference type="PROSITE" id="PS51257">
    <property type="entry name" value="PROKAR_LIPOPROTEIN"/>
    <property type="match status" value="1"/>
</dbReference>
<feature type="signal peptide" evidence="15">
    <location>
        <begin position="1"/>
        <end position="21"/>
    </location>
</feature>
<keyword evidence="11" id="KW-0449">Lipoprotein</keyword>
<gene>
    <name evidence="17" type="ORF">H0266_06170</name>
</gene>
<keyword evidence="8" id="KW-0653">Protein transport</keyword>
<keyword evidence="7" id="KW-0571">Peptide transport</keyword>
<reference evidence="17 18" key="1">
    <citation type="journal article" date="2004" name="Extremophiles">
        <title>Halobacillus locisalis sp. nov., a halophilic bacterium isolated from a marine solar saltern of the Yellow Sea in Korea.</title>
        <authorList>
            <person name="Yoon J.H."/>
            <person name="Kang K.H."/>
            <person name="Oh T.K."/>
            <person name="Park Y.H."/>
        </authorList>
    </citation>
    <scope>NUCLEOTIDE SEQUENCE [LARGE SCALE GENOMIC DNA]</scope>
    <source>
        <strain evidence="17 18">KCTC 3788</strain>
    </source>
</reference>
<feature type="domain" description="Solute-binding protein family 5" evidence="16">
    <location>
        <begin position="105"/>
        <end position="489"/>
    </location>
</feature>
<keyword evidence="4" id="KW-0813">Transport</keyword>
<evidence type="ECO:0000256" key="4">
    <source>
        <dbReference type="ARBA" id="ARBA00022448"/>
    </source>
</evidence>
<dbReference type="Gene3D" id="3.90.76.10">
    <property type="entry name" value="Dipeptide-binding Protein, Domain 1"/>
    <property type="match status" value="1"/>
</dbReference>
<proteinExistence type="inferred from homology"/>
<dbReference type="PANTHER" id="PTHR30290:SF10">
    <property type="entry name" value="PERIPLASMIC OLIGOPEPTIDE-BINDING PROTEIN-RELATED"/>
    <property type="match status" value="1"/>
</dbReference>
<dbReference type="RefSeq" id="WP_181471487.1">
    <property type="nucleotide sequence ID" value="NZ_JACEFG010000001.1"/>
</dbReference>
<evidence type="ECO:0000256" key="10">
    <source>
        <dbReference type="ARBA" id="ARBA00023157"/>
    </source>
</evidence>
<dbReference type="CDD" id="cd08504">
    <property type="entry name" value="PBP2_OppA"/>
    <property type="match status" value="1"/>
</dbReference>
<dbReference type="AlphaFoldDB" id="A0A838CRA6"/>
<comment type="subunit">
    <text evidence="12">The complex is composed of two ATP-binding proteins (OppD and OppF), two transmembrane proteins (OppB and OppC) and a solute-binding protein (OppA).</text>
</comment>
<dbReference type="Proteomes" id="UP000571017">
    <property type="component" value="Unassembled WGS sequence"/>
</dbReference>
<evidence type="ECO:0000313" key="18">
    <source>
        <dbReference type="Proteomes" id="UP000571017"/>
    </source>
</evidence>
<feature type="region of interest" description="Disordered" evidence="14">
    <location>
        <begin position="27"/>
        <end position="59"/>
    </location>
</feature>
<accession>A0A838CRA6</accession>
<evidence type="ECO:0000313" key="17">
    <source>
        <dbReference type="EMBL" id="MBA2174491.1"/>
    </source>
</evidence>
<evidence type="ECO:0000256" key="9">
    <source>
        <dbReference type="ARBA" id="ARBA00023139"/>
    </source>
</evidence>
<evidence type="ECO:0000256" key="5">
    <source>
        <dbReference type="ARBA" id="ARBA00022729"/>
    </source>
</evidence>
<evidence type="ECO:0000256" key="6">
    <source>
        <dbReference type="ARBA" id="ARBA00022764"/>
    </source>
</evidence>
<evidence type="ECO:0000259" key="16">
    <source>
        <dbReference type="Pfam" id="PF00496"/>
    </source>
</evidence>
<comment type="caution">
    <text evidence="17">The sequence shown here is derived from an EMBL/GenBank/DDBJ whole genome shotgun (WGS) entry which is preliminary data.</text>
</comment>
<evidence type="ECO:0000256" key="3">
    <source>
        <dbReference type="ARBA" id="ARBA00005695"/>
    </source>
</evidence>
<dbReference type="FunFam" id="3.10.105.10:FF:000001">
    <property type="entry name" value="Oligopeptide ABC transporter, oligopeptide-binding protein"/>
    <property type="match status" value="1"/>
</dbReference>
<dbReference type="GO" id="GO:0030288">
    <property type="term" value="C:outer membrane-bounded periplasmic space"/>
    <property type="evidence" value="ECO:0007669"/>
    <property type="project" value="UniProtKB-ARBA"/>
</dbReference>
<dbReference type="GO" id="GO:0015833">
    <property type="term" value="P:peptide transport"/>
    <property type="evidence" value="ECO:0007669"/>
    <property type="project" value="UniProtKB-KW"/>
</dbReference>
<dbReference type="PIRSF" id="PIRSF002741">
    <property type="entry name" value="MppA"/>
    <property type="match status" value="1"/>
</dbReference>
<protein>
    <recommendedName>
        <fullName evidence="13">Periplasmic oligopeptide-binding protein OppA</fullName>
    </recommendedName>
</protein>
<organism evidence="17 18">
    <name type="scientific">Halobacillus locisalis</name>
    <dbReference type="NCBI Taxonomy" id="220753"/>
    <lineage>
        <taxon>Bacteria</taxon>
        <taxon>Bacillati</taxon>
        <taxon>Bacillota</taxon>
        <taxon>Bacilli</taxon>
        <taxon>Bacillales</taxon>
        <taxon>Bacillaceae</taxon>
        <taxon>Halobacillus</taxon>
    </lineage>
</organism>
<dbReference type="SUPFAM" id="SSF53850">
    <property type="entry name" value="Periplasmic binding protein-like II"/>
    <property type="match status" value="1"/>
</dbReference>
<feature type="compositionally biased region" description="Acidic residues" evidence="14">
    <location>
        <begin position="29"/>
        <end position="58"/>
    </location>
</feature>
<evidence type="ECO:0000256" key="2">
    <source>
        <dbReference type="ARBA" id="ARBA00004418"/>
    </source>
</evidence>
<evidence type="ECO:0000256" key="15">
    <source>
        <dbReference type="SAM" id="SignalP"/>
    </source>
</evidence>
<evidence type="ECO:0000256" key="13">
    <source>
        <dbReference type="ARBA" id="ARBA00072558"/>
    </source>
</evidence>
<keyword evidence="18" id="KW-1185">Reference proteome</keyword>
<comment type="subcellular location">
    <subcellularLocation>
        <location evidence="1">Cell membrane</location>
        <topology evidence="1">Lipid-anchor</topology>
    </subcellularLocation>
    <subcellularLocation>
        <location evidence="2">Periplasm</location>
    </subcellularLocation>
</comment>
<dbReference type="PANTHER" id="PTHR30290">
    <property type="entry name" value="PERIPLASMIC BINDING COMPONENT OF ABC TRANSPORTER"/>
    <property type="match status" value="1"/>
</dbReference>
<evidence type="ECO:0000256" key="8">
    <source>
        <dbReference type="ARBA" id="ARBA00022927"/>
    </source>
</evidence>
<comment type="similarity">
    <text evidence="3">Belongs to the bacterial solute-binding protein 5 family.</text>
</comment>
<evidence type="ECO:0000256" key="14">
    <source>
        <dbReference type="SAM" id="MobiDB-lite"/>
    </source>
</evidence>
<dbReference type="FunFam" id="3.40.190.10:FF:000018">
    <property type="entry name" value="Oligopeptide ABC transporter, oligopeptide-binding protein"/>
    <property type="match status" value="1"/>
</dbReference>
<keyword evidence="5 15" id="KW-0732">Signal</keyword>
<feature type="chain" id="PRO_5039498686" description="Periplasmic oligopeptide-binding protein OppA" evidence="15">
    <location>
        <begin position="22"/>
        <end position="572"/>
    </location>
</feature>
<sequence length="572" mass="63627">MKKTNWLLLVLALVLSMFLVACSGGGENTGDDGEGDGTETEETENDGNTEGEGEETSGDSEQVLNIMDSAEIPTMDASLATDAVAFQWLGSTMDGLYRLGEDAQAVPGIAMDHEVSEDALTWTFNLREDATWSNGDPVTANDFVYAWQRAVNPDVGSEYGPYMMGGVIKNATAIADGEMPIEELGVTATDDYTLEVQLEKPIPYFESLTTFGTFLPLNQAFVEEQGDQYALEADTLLSNGPFVMTEWNHGEGWKLEKNEDYWDAENVQLQEINVSVVKDTATGVNLYETGEVDRAGLSAEFVDQYRTSDEFRVEEEPVLFYIKMNQEGNEILANVNARKAIQMVIDRQSMVDVILNNGSIPGVGDIPQNFVTHPETGEDFREINGDLVETNVEEAQQLWATAKEELGMDTAELNYLGGDSEVAKNLDAYIKDQLEQLEGLTVNVQSVPFQERLARDTNMDYELQNSGWGPDYIDPNTFLNMWVTDGANNKTGYSNEDYDSMIERANNELAQKPVERFELFLEAEKKLIQEDAVIAPLYQRASAQVWKPYVKGVIINPMGPDYNYKNAYIEGK</sequence>
<dbReference type="Gene3D" id="3.10.105.10">
    <property type="entry name" value="Dipeptide-binding Protein, Domain 3"/>
    <property type="match status" value="1"/>
</dbReference>
<dbReference type="GO" id="GO:0015031">
    <property type="term" value="P:protein transport"/>
    <property type="evidence" value="ECO:0007669"/>
    <property type="project" value="UniProtKB-KW"/>
</dbReference>
<dbReference type="GO" id="GO:1904680">
    <property type="term" value="F:peptide transmembrane transporter activity"/>
    <property type="evidence" value="ECO:0007669"/>
    <property type="project" value="TreeGrafter"/>
</dbReference>
<dbReference type="InterPro" id="IPR039424">
    <property type="entry name" value="SBP_5"/>
</dbReference>
<evidence type="ECO:0000256" key="12">
    <source>
        <dbReference type="ARBA" id="ARBA00063980"/>
    </source>
</evidence>
<dbReference type="GO" id="GO:0043190">
    <property type="term" value="C:ATP-binding cassette (ABC) transporter complex"/>
    <property type="evidence" value="ECO:0007669"/>
    <property type="project" value="InterPro"/>
</dbReference>
<keyword evidence="9" id="KW-0564">Palmitate</keyword>
<keyword evidence="10" id="KW-1015">Disulfide bond</keyword>